<evidence type="ECO:0000313" key="3">
    <source>
        <dbReference type="Proteomes" id="UP001589838"/>
    </source>
</evidence>
<dbReference type="RefSeq" id="WP_335963088.1">
    <property type="nucleotide sequence ID" value="NZ_JAXBLX010000041.1"/>
</dbReference>
<proteinExistence type="predicted"/>
<dbReference type="PANTHER" id="PTHR30024">
    <property type="entry name" value="ALIPHATIC SULFONATES-BINDING PROTEIN-RELATED"/>
    <property type="match status" value="1"/>
</dbReference>
<dbReference type="SUPFAM" id="SSF53850">
    <property type="entry name" value="Periplasmic binding protein-like II"/>
    <property type="match status" value="1"/>
</dbReference>
<sequence>MNITNRSIAIKVYIVALSLLLFGCGSNTDIQGKTGEDSQTSDEQLETDTLRYLGTVGQVTFPELAEDLGYLEPLTLEWTGNTTSGPENIQATVTGDIDFGGAFNGAIVKLVEAGAPITSVISYYGSDDETWNGYFVVDDSPIKEAKDLIGKQIGVNTLGAHHEFAIVEYLRREGLSKEEISDVSLVVIPPTNGEQSLRSGQLDATTLGGVIKEKALERGEIHPLFKDTDLFGSFSAGTLVFRDDFIENNPTTVATFVEGTAKAIEWARNTPGEEVRERMENIIENRGRNEDTELVQYWKSVGIEGEGGIIFDEEIQIWIDWLVEDGFLDEGKITATDVYTNQFNPYATKK</sequence>
<organism evidence="2 3">
    <name type="scientific">Halalkalibacter kiskunsagensis</name>
    <dbReference type="NCBI Taxonomy" id="1548599"/>
    <lineage>
        <taxon>Bacteria</taxon>
        <taxon>Bacillati</taxon>
        <taxon>Bacillota</taxon>
        <taxon>Bacilli</taxon>
        <taxon>Bacillales</taxon>
        <taxon>Bacillaceae</taxon>
        <taxon>Halalkalibacter</taxon>
    </lineage>
</organism>
<evidence type="ECO:0000259" key="1">
    <source>
        <dbReference type="Pfam" id="PF09084"/>
    </source>
</evidence>
<accession>A0ABV6KH76</accession>
<name>A0ABV6KH76_9BACI</name>
<feature type="domain" description="SsuA/THI5-like" evidence="1">
    <location>
        <begin position="66"/>
        <end position="273"/>
    </location>
</feature>
<dbReference type="Pfam" id="PF09084">
    <property type="entry name" value="NMT1"/>
    <property type="match status" value="1"/>
</dbReference>
<gene>
    <name evidence="2" type="ORF">ACFFHM_19830</name>
</gene>
<keyword evidence="3" id="KW-1185">Reference proteome</keyword>
<dbReference type="PROSITE" id="PS51257">
    <property type="entry name" value="PROKAR_LIPOPROTEIN"/>
    <property type="match status" value="1"/>
</dbReference>
<dbReference type="EMBL" id="JBHLUX010000084">
    <property type="protein sequence ID" value="MFC0472668.1"/>
    <property type="molecule type" value="Genomic_DNA"/>
</dbReference>
<reference evidence="2 3" key="1">
    <citation type="submission" date="2024-09" db="EMBL/GenBank/DDBJ databases">
        <authorList>
            <person name="Sun Q."/>
            <person name="Mori K."/>
        </authorList>
    </citation>
    <scope>NUCLEOTIDE SEQUENCE [LARGE SCALE GENOMIC DNA]</scope>
    <source>
        <strain evidence="2 3">NCAIM B.02610</strain>
    </source>
</reference>
<dbReference type="Gene3D" id="3.40.190.10">
    <property type="entry name" value="Periplasmic binding protein-like II"/>
    <property type="match status" value="2"/>
</dbReference>
<protein>
    <submittedName>
        <fullName evidence="2">ABC transporter substrate-binding protein</fullName>
    </submittedName>
</protein>
<evidence type="ECO:0000313" key="2">
    <source>
        <dbReference type="EMBL" id="MFC0472668.1"/>
    </source>
</evidence>
<comment type="caution">
    <text evidence="2">The sequence shown here is derived from an EMBL/GenBank/DDBJ whole genome shotgun (WGS) entry which is preliminary data.</text>
</comment>
<dbReference type="InterPro" id="IPR015168">
    <property type="entry name" value="SsuA/THI5"/>
</dbReference>
<dbReference type="Proteomes" id="UP001589838">
    <property type="component" value="Unassembled WGS sequence"/>
</dbReference>